<name>A0A1N7KTV8_9RHOB</name>
<evidence type="ECO:0000313" key="2">
    <source>
        <dbReference type="Proteomes" id="UP000186141"/>
    </source>
</evidence>
<dbReference type="EMBL" id="FTOT01000001">
    <property type="protein sequence ID" value="SIS64926.1"/>
    <property type="molecule type" value="Genomic_DNA"/>
</dbReference>
<accession>A0A1N7KTV8</accession>
<dbReference type="OrthoDB" id="7870177at2"/>
<dbReference type="STRING" id="1086013.SAMN05421774_101671"/>
<keyword evidence="2" id="KW-1185">Reference proteome</keyword>
<organism evidence="1 2">
    <name type="scientific">Gemmobacter megaterium</name>
    <dbReference type="NCBI Taxonomy" id="1086013"/>
    <lineage>
        <taxon>Bacteria</taxon>
        <taxon>Pseudomonadati</taxon>
        <taxon>Pseudomonadota</taxon>
        <taxon>Alphaproteobacteria</taxon>
        <taxon>Rhodobacterales</taxon>
        <taxon>Paracoccaceae</taxon>
        <taxon>Gemmobacter</taxon>
    </lineage>
</organism>
<gene>
    <name evidence="1" type="ORF">SAMN05421774_101671</name>
</gene>
<dbReference type="RefSeq" id="WP_076528623.1">
    <property type="nucleotide sequence ID" value="NZ_BMEH01000001.1"/>
</dbReference>
<reference evidence="1 2" key="1">
    <citation type="submission" date="2017-01" db="EMBL/GenBank/DDBJ databases">
        <authorList>
            <person name="Mah S.A."/>
            <person name="Swanson W.J."/>
            <person name="Moy G.W."/>
            <person name="Vacquier V.D."/>
        </authorList>
    </citation>
    <scope>NUCLEOTIDE SEQUENCE [LARGE SCALE GENOMIC DNA]</scope>
    <source>
        <strain evidence="1 2">DSM 26375</strain>
    </source>
</reference>
<evidence type="ECO:0000313" key="1">
    <source>
        <dbReference type="EMBL" id="SIS64926.1"/>
    </source>
</evidence>
<sequence>MQRPTQEGRHIADRRAPAGKARAAEFLRLDRTPRETFHVARPAAGQSRIVQFLRIARGRLA</sequence>
<protein>
    <submittedName>
        <fullName evidence="1">Uncharacterized protein</fullName>
    </submittedName>
</protein>
<dbReference type="Proteomes" id="UP000186141">
    <property type="component" value="Unassembled WGS sequence"/>
</dbReference>
<dbReference type="AlphaFoldDB" id="A0A1N7KTV8"/>
<proteinExistence type="predicted"/>